<dbReference type="AlphaFoldDB" id="A0A8C4WV24"/>
<dbReference type="InterPro" id="IPR050257">
    <property type="entry name" value="eL8/uL1-like"/>
</dbReference>
<sequence>MIILLAGDTQPVDVICHLPIMCEDKNIPYCYIPSKQDLGSAIGSKRPTCVLLVKPHSDYQDAFDVCSTKIEALPKPC</sequence>
<dbReference type="Pfam" id="PF01248">
    <property type="entry name" value="Ribosomal_L7Ae"/>
    <property type="match status" value="1"/>
</dbReference>
<dbReference type="SUPFAM" id="SSF55315">
    <property type="entry name" value="L30e-like"/>
    <property type="match status" value="1"/>
</dbReference>
<accession>A0A8C4WV24</accession>
<keyword evidence="5" id="KW-1185">Reference proteome</keyword>
<dbReference type="Gene3D" id="3.30.1330.30">
    <property type="match status" value="1"/>
</dbReference>
<dbReference type="OMA" id="YDECYSA"/>
<dbReference type="GO" id="GO:1990904">
    <property type="term" value="C:ribonucleoprotein complex"/>
    <property type="evidence" value="ECO:0007669"/>
    <property type="project" value="UniProtKB-KW"/>
</dbReference>
<name>A0A8C4WV24_EPTBU</name>
<evidence type="ECO:0000256" key="2">
    <source>
        <dbReference type="ARBA" id="ARBA00023274"/>
    </source>
</evidence>
<dbReference type="InterPro" id="IPR018492">
    <property type="entry name" value="Ribosomal_eL8/Nhp2"/>
</dbReference>
<dbReference type="Ensembl" id="ENSEBUT00000013373.1">
    <property type="protein sequence ID" value="ENSEBUP00000012797.1"/>
    <property type="gene ID" value="ENSEBUG00000008120.1"/>
</dbReference>
<comment type="similarity">
    <text evidence="1">Belongs to the eukaryotic ribosomal protein eL8 family.</text>
</comment>
<evidence type="ECO:0000313" key="5">
    <source>
        <dbReference type="Proteomes" id="UP000694388"/>
    </source>
</evidence>
<dbReference type="PROSITE" id="PS01082">
    <property type="entry name" value="RIBOSOMAL_L7AE"/>
    <property type="match status" value="1"/>
</dbReference>
<dbReference type="InterPro" id="IPR029064">
    <property type="entry name" value="Ribosomal_eL30-like_sf"/>
</dbReference>
<protein>
    <recommendedName>
        <fullName evidence="3">Ribosomal protein eL8/eL30/eS12/Gadd45 domain-containing protein</fullName>
    </recommendedName>
</protein>
<feature type="domain" description="Ribosomal protein eL8/eL30/eS12/Gadd45" evidence="3">
    <location>
        <begin position="2"/>
        <end position="62"/>
    </location>
</feature>
<dbReference type="PANTHER" id="PTHR23105">
    <property type="entry name" value="RIBOSOMAL PROTEIN L7AE FAMILY MEMBER"/>
    <property type="match status" value="1"/>
</dbReference>
<dbReference type="Proteomes" id="UP000694388">
    <property type="component" value="Unplaced"/>
</dbReference>
<keyword evidence="2" id="KW-0687">Ribonucleoprotein</keyword>
<dbReference type="GO" id="GO:0042254">
    <property type="term" value="P:ribosome biogenesis"/>
    <property type="evidence" value="ECO:0007669"/>
    <property type="project" value="InterPro"/>
</dbReference>
<reference evidence="4" key="2">
    <citation type="submission" date="2025-09" db="UniProtKB">
        <authorList>
            <consortium name="Ensembl"/>
        </authorList>
    </citation>
    <scope>IDENTIFICATION</scope>
</reference>
<proteinExistence type="inferred from homology"/>
<dbReference type="InterPro" id="IPR004037">
    <property type="entry name" value="Ribosomal_eL8-like_CS"/>
</dbReference>
<dbReference type="PRINTS" id="PR00881">
    <property type="entry name" value="L7ARS6FAMILY"/>
</dbReference>
<evidence type="ECO:0000259" key="3">
    <source>
        <dbReference type="Pfam" id="PF01248"/>
    </source>
</evidence>
<dbReference type="InterPro" id="IPR004038">
    <property type="entry name" value="Ribosomal_eL8/eL30/eS12/Gad45"/>
</dbReference>
<evidence type="ECO:0000256" key="1">
    <source>
        <dbReference type="ARBA" id="ARBA00007337"/>
    </source>
</evidence>
<reference evidence="4" key="1">
    <citation type="submission" date="2025-08" db="UniProtKB">
        <authorList>
            <consortium name="Ensembl"/>
        </authorList>
    </citation>
    <scope>IDENTIFICATION</scope>
</reference>
<dbReference type="GO" id="GO:0003723">
    <property type="term" value="F:RNA binding"/>
    <property type="evidence" value="ECO:0007669"/>
    <property type="project" value="InterPro"/>
</dbReference>
<dbReference type="GeneTree" id="ENSGT00980000202497"/>
<organism evidence="4 5">
    <name type="scientific">Eptatretus burgeri</name>
    <name type="common">Inshore hagfish</name>
    <dbReference type="NCBI Taxonomy" id="7764"/>
    <lineage>
        <taxon>Eukaryota</taxon>
        <taxon>Metazoa</taxon>
        <taxon>Chordata</taxon>
        <taxon>Craniata</taxon>
        <taxon>Vertebrata</taxon>
        <taxon>Cyclostomata</taxon>
        <taxon>Myxini</taxon>
        <taxon>Myxiniformes</taxon>
        <taxon>Myxinidae</taxon>
        <taxon>Eptatretinae</taxon>
        <taxon>Eptatretus</taxon>
    </lineage>
</organism>
<evidence type="ECO:0000313" key="4">
    <source>
        <dbReference type="Ensembl" id="ENSEBUP00000012797.1"/>
    </source>
</evidence>